<reference evidence="2 3" key="1">
    <citation type="submission" date="2020-10" db="EMBL/GenBank/DDBJ databases">
        <title>Ca. Dormibacterota MAGs.</title>
        <authorList>
            <person name="Montgomery K."/>
        </authorList>
    </citation>
    <scope>NUCLEOTIDE SEQUENCE [LARGE SCALE GENOMIC DNA]</scope>
    <source>
        <strain evidence="2">Mitchell_Peninsula_5</strain>
    </source>
</reference>
<keyword evidence="1" id="KW-1133">Transmembrane helix</keyword>
<evidence type="ECO:0008006" key="4">
    <source>
        <dbReference type="Google" id="ProtNLM"/>
    </source>
</evidence>
<evidence type="ECO:0000313" key="2">
    <source>
        <dbReference type="EMBL" id="MBJ7608766.1"/>
    </source>
</evidence>
<evidence type="ECO:0000313" key="3">
    <source>
        <dbReference type="Proteomes" id="UP000614410"/>
    </source>
</evidence>
<proteinExistence type="predicted"/>
<dbReference type="Proteomes" id="UP000614410">
    <property type="component" value="Unassembled WGS sequence"/>
</dbReference>
<gene>
    <name evidence="2" type="ORF">JF887_04960</name>
</gene>
<feature type="transmembrane region" description="Helical" evidence="1">
    <location>
        <begin position="6"/>
        <end position="38"/>
    </location>
</feature>
<dbReference type="EMBL" id="JAEKNN010000025">
    <property type="protein sequence ID" value="MBJ7608766.1"/>
    <property type="molecule type" value="Genomic_DNA"/>
</dbReference>
<feature type="transmembrane region" description="Helical" evidence="1">
    <location>
        <begin position="50"/>
        <end position="68"/>
    </location>
</feature>
<keyword evidence="1" id="KW-0812">Transmembrane</keyword>
<organism evidence="2 3">
    <name type="scientific">Candidatus Amunia macphersoniae</name>
    <dbReference type="NCBI Taxonomy" id="3127014"/>
    <lineage>
        <taxon>Bacteria</taxon>
        <taxon>Bacillati</taxon>
        <taxon>Candidatus Dormiibacterota</taxon>
        <taxon>Candidatus Dormibacteria</taxon>
        <taxon>Candidatus Aeolococcales</taxon>
        <taxon>Candidatus Aeolococcaceae</taxon>
        <taxon>Candidatus Amunia</taxon>
    </lineage>
</organism>
<keyword evidence="1" id="KW-0472">Membrane</keyword>
<feature type="non-terminal residue" evidence="2">
    <location>
        <position position="78"/>
    </location>
</feature>
<comment type="caution">
    <text evidence="2">The sequence shown here is derived from an EMBL/GenBank/DDBJ whole genome shotgun (WGS) entry which is preliminary data.</text>
</comment>
<name>A0A934NG13_9BACT</name>
<evidence type="ECO:0000256" key="1">
    <source>
        <dbReference type="SAM" id="Phobius"/>
    </source>
</evidence>
<sequence>MNARAWAAWSAAALVVVLTSTNPVYRVLVLLVALNVLLSLRRPEAALRPLLMAVAVAAVLAVALNTALSHTGDHVLFT</sequence>
<accession>A0A934NG13</accession>
<protein>
    <recommendedName>
        <fullName evidence="4">Energy-coupling factor transporter transmembrane protein EcfT</fullName>
    </recommendedName>
</protein>
<dbReference type="AlphaFoldDB" id="A0A934NG13"/>